<keyword evidence="1" id="KW-0175">Coiled coil</keyword>
<keyword evidence="5" id="KW-1185">Reference proteome</keyword>
<organism evidence="4 5">
    <name type="scientific">Diabrotica virgifera virgifera</name>
    <name type="common">western corn rootworm</name>
    <dbReference type="NCBI Taxonomy" id="50390"/>
    <lineage>
        <taxon>Eukaryota</taxon>
        <taxon>Metazoa</taxon>
        <taxon>Ecdysozoa</taxon>
        <taxon>Arthropoda</taxon>
        <taxon>Hexapoda</taxon>
        <taxon>Insecta</taxon>
        <taxon>Pterygota</taxon>
        <taxon>Neoptera</taxon>
        <taxon>Endopterygota</taxon>
        <taxon>Coleoptera</taxon>
        <taxon>Polyphaga</taxon>
        <taxon>Cucujiformia</taxon>
        <taxon>Chrysomeloidea</taxon>
        <taxon>Chrysomelidae</taxon>
        <taxon>Galerucinae</taxon>
        <taxon>Diabroticina</taxon>
        <taxon>Diabroticites</taxon>
        <taxon>Diabrotica</taxon>
    </lineage>
</organism>
<feature type="domain" description="Myb/SANT-like DNA-binding" evidence="3">
    <location>
        <begin position="33"/>
        <end position="116"/>
    </location>
</feature>
<dbReference type="GeneID" id="126883981"/>
<dbReference type="InterPro" id="IPR044822">
    <property type="entry name" value="Myb_DNA-bind_4"/>
</dbReference>
<dbReference type="Proteomes" id="UP001652700">
    <property type="component" value="Unplaced"/>
</dbReference>
<evidence type="ECO:0000313" key="4">
    <source>
        <dbReference type="EnsemblMetazoa" id="XP_050505708.1"/>
    </source>
</evidence>
<evidence type="ECO:0000313" key="5">
    <source>
        <dbReference type="Proteomes" id="UP001652700"/>
    </source>
</evidence>
<dbReference type="Gene3D" id="1.10.10.60">
    <property type="entry name" value="Homeodomain-like"/>
    <property type="match status" value="1"/>
</dbReference>
<evidence type="ECO:0000256" key="1">
    <source>
        <dbReference type="SAM" id="Coils"/>
    </source>
</evidence>
<feature type="region of interest" description="Disordered" evidence="2">
    <location>
        <begin position="152"/>
        <end position="177"/>
    </location>
</feature>
<evidence type="ECO:0000256" key="2">
    <source>
        <dbReference type="SAM" id="MobiDB-lite"/>
    </source>
</evidence>
<protein>
    <recommendedName>
        <fullName evidence="3">Myb/SANT-like DNA-binding domain-containing protein</fullName>
    </recommendedName>
</protein>
<dbReference type="EnsemblMetazoa" id="XM_050649751.1">
    <property type="protein sequence ID" value="XP_050505708.1"/>
    <property type="gene ID" value="LOC126883981"/>
</dbReference>
<feature type="compositionally biased region" description="Polar residues" evidence="2">
    <location>
        <begin position="156"/>
        <end position="166"/>
    </location>
</feature>
<feature type="coiled-coil region" evidence="1">
    <location>
        <begin position="186"/>
        <end position="221"/>
    </location>
</feature>
<accession>A0ABM5K688</accession>
<dbReference type="RefSeq" id="XP_050505708.1">
    <property type="nucleotide sequence ID" value="XM_050649751.1"/>
</dbReference>
<sequence>MDIEGLGQYLVFNRAIEVQTPQQPLTEGQQQSVNWTTNHSKILLDIYNQYRGKVGTFQIKTFKKLWEIMAQEINAVAGTNFSAGHCENRWRVLERAYKKFIDNKNKTGRGKKYFEYEAEMNEIFKGKMNIKPEVTITTESFQQEPVLTPEAVNEPVASTSNVPSTSEKPKETGRHKKTAVTRIAIMQQMQIDRKAYYDKRIELEQEKIKIQREKLKELKERKCSECLKKM</sequence>
<proteinExistence type="predicted"/>
<name>A0ABM5K688_DIAVI</name>
<dbReference type="Pfam" id="PF13837">
    <property type="entry name" value="Myb_DNA-bind_4"/>
    <property type="match status" value="1"/>
</dbReference>
<reference evidence="4" key="1">
    <citation type="submission" date="2025-05" db="UniProtKB">
        <authorList>
            <consortium name="EnsemblMetazoa"/>
        </authorList>
    </citation>
    <scope>IDENTIFICATION</scope>
</reference>
<evidence type="ECO:0000259" key="3">
    <source>
        <dbReference type="Pfam" id="PF13837"/>
    </source>
</evidence>